<sequence length="415" mass="45552">MGTAILLRGACRESGALDAIEAFATSRGGAFVPLASRAEDEDGRPLLALAIHPAAEPLRVIDVGRGRIVVEATTGTAGPGYHAHVAELLHAASDALGIAWDHVEDESGYFESRDRRALEDATKIWLATTAMEILSLHARGVRGVQLSLPEGTIFEHPGVLATPMGPRDVAWIERVARTPGDGIDVFPWWEHGETAKTLRDAAIAAMWIDVRWRPPILDAERALFERVLGWLDRGQTLAPDLEWPWREQSELLERLGEDSLRATRVHLRASALPPAAAIGYRRNPVRVTLSGGWSMRVPGELAERWEERGTWVAWDASRSVWFNSLEVEGTTSSDKTLAALPEIEGEGDLMGFDRGPLRAVARFADGEEDGQRLVQLHAHAALGAHAAFGTVVITKDDDREWALETWSSLVHVEER</sequence>
<accession>A0A0F6WAR3</accession>
<dbReference type="EMBL" id="CP011125">
    <property type="protein sequence ID" value="AKF11787.1"/>
    <property type="molecule type" value="Genomic_DNA"/>
</dbReference>
<evidence type="ECO:0000313" key="2">
    <source>
        <dbReference type="Proteomes" id="UP000034883"/>
    </source>
</evidence>
<dbReference type="OrthoDB" id="254269at2"/>
<name>A0A0F6WAR3_9BACT</name>
<dbReference type="AlphaFoldDB" id="A0A0F6WAR3"/>
<proteinExistence type="predicted"/>
<gene>
    <name evidence="1" type="ORF">DB32_008936</name>
</gene>
<dbReference type="RefSeq" id="WP_053238619.1">
    <property type="nucleotide sequence ID" value="NZ_CP011125.1"/>
</dbReference>
<protein>
    <submittedName>
        <fullName evidence="1">Uncharacterized protein</fullName>
    </submittedName>
</protein>
<organism evidence="1 2">
    <name type="scientific">Sandaracinus amylolyticus</name>
    <dbReference type="NCBI Taxonomy" id="927083"/>
    <lineage>
        <taxon>Bacteria</taxon>
        <taxon>Pseudomonadati</taxon>
        <taxon>Myxococcota</taxon>
        <taxon>Polyangia</taxon>
        <taxon>Polyangiales</taxon>
        <taxon>Sandaracinaceae</taxon>
        <taxon>Sandaracinus</taxon>
    </lineage>
</organism>
<keyword evidence="2" id="KW-1185">Reference proteome</keyword>
<dbReference type="KEGG" id="samy:DB32_008936"/>
<evidence type="ECO:0000313" key="1">
    <source>
        <dbReference type="EMBL" id="AKF11787.1"/>
    </source>
</evidence>
<dbReference type="Proteomes" id="UP000034883">
    <property type="component" value="Chromosome"/>
</dbReference>
<reference evidence="1 2" key="1">
    <citation type="submission" date="2015-03" db="EMBL/GenBank/DDBJ databases">
        <title>Genome assembly of Sandaracinus amylolyticus DSM 53668.</title>
        <authorList>
            <person name="Sharma G."/>
            <person name="Subramanian S."/>
        </authorList>
    </citation>
    <scope>NUCLEOTIDE SEQUENCE [LARGE SCALE GENOMIC DNA]</scope>
    <source>
        <strain evidence="1 2">DSM 53668</strain>
    </source>
</reference>